<evidence type="ECO:0000313" key="1">
    <source>
        <dbReference type="EMBL" id="CCE53695.1"/>
    </source>
</evidence>
<name>G7HU30_9CORY</name>
<comment type="caution">
    <text evidence="1">The sequence shown here is derived from an EMBL/GenBank/DDBJ whole genome shotgun (WGS) entry which is preliminary data.</text>
</comment>
<dbReference type="RefSeq" id="WP_006821285.1">
    <property type="nucleotide sequence ID" value="NZ_CAFW01000008.1"/>
</dbReference>
<accession>G7HU30</accession>
<dbReference type="AlphaFoldDB" id="G7HU30"/>
<dbReference type="EMBL" id="CAFW01000008">
    <property type="protein sequence ID" value="CCE53695.1"/>
    <property type="molecule type" value="Genomic_DNA"/>
</dbReference>
<organism evidence="1 2">
    <name type="scientific">Corynebacterium casei UCMA 3821</name>
    <dbReference type="NCBI Taxonomy" id="1110505"/>
    <lineage>
        <taxon>Bacteria</taxon>
        <taxon>Bacillati</taxon>
        <taxon>Actinomycetota</taxon>
        <taxon>Actinomycetes</taxon>
        <taxon>Mycobacteriales</taxon>
        <taxon>Corynebacteriaceae</taxon>
        <taxon>Corynebacterium</taxon>
    </lineage>
</organism>
<evidence type="ECO:0000313" key="2">
    <source>
        <dbReference type="Proteomes" id="UP000004840"/>
    </source>
</evidence>
<gene>
    <name evidence="1" type="ORF">CCAS_00355</name>
</gene>
<protein>
    <submittedName>
        <fullName evidence="1">Uncharacterized protein</fullName>
    </submittedName>
</protein>
<proteinExistence type="predicted"/>
<dbReference type="Proteomes" id="UP000004840">
    <property type="component" value="Unassembled WGS sequence"/>
</dbReference>
<sequence length="62" mass="6982">MIRSSADNLKPPKVIRKRNRKGAFTWVGLFIGHDRYYLSPAEALSLADRLVDAAEEVGNHET</sequence>
<reference evidence="1 2" key="1">
    <citation type="journal article" date="2012" name="J. Bacteriol.">
        <title>Genome Sequence of Corynebacterium casei UCMA 3821, Isolated from a Smear-Ripened Cheese.</title>
        <authorList>
            <person name="Monnet C."/>
            <person name="Loux V."/>
            <person name="Bento P."/>
            <person name="Gibrat J.F."/>
            <person name="Straub C."/>
            <person name="Bonnarme P."/>
            <person name="Landaud S."/>
            <person name="Irlinger F."/>
        </authorList>
    </citation>
    <scope>NUCLEOTIDE SEQUENCE [LARGE SCALE GENOMIC DNA]</scope>
    <source>
        <strain evidence="1 2">UCMA 3821</strain>
    </source>
</reference>